<sequence length="1328" mass="144801">MVGVYVIGLCVAYSKLVDLATVTIDPTGWMLGILMVTMVAADTTFDERLVWEKIPLIPKAAENIIDVTHHTMPSPAEMLSCAACHLVLKSHKHVDLEQDMGDCPRCGQVLRKRKYDSIVGCAAFLLAAAVFYLPANLIPVMAFYKMGKGQFSTIMEGVIELWQTLMLAVQERQSSWQLRGLTKLYRLVEAIGRWSMIDPFMISILTGMVRFGFLTKVIPGPGMVFFALVVILTIFSAMMYDPRGMWDAAGKNKTGIESLTEEEFREIEKRVRGGTPTPRSYETGDQIRARFHDDEDEDAILRPTRVSVLWVIPIVAIGMSLWMAWHYFSTQGPEVTISFDSGDGLNPGQTQVKDLAVPMGTVKEVKLAEDLTHVEVMVKMSSHATHFLTDKTRFWIVRPQISGGSIRGLETLMSGAYIAMDPGPPNSPHAQAKTHFVGLETPPGRRWDQPGTNFWVVTPSLGALGSSPSGAPVFYRDLEVGEVLGYTAPNTGIGPMMVQIFVRKPYDQYLRVGSRCWNASGLEVGFGGGGLKLQLQSLQALLSGGIAFGPPVTENRLTGDGGEPAAPDSVFWLYDSETAAKSTRYTDRIKVVTYIDSAIGSLTKGSTVSMFGVQVGVVSNVHLDLCDNHCKKPARVRVDMVLEPGRVAKLGVWDPEEIKKQRDHLTNFLRDGLRASVTNGSVLTGETVMALSFGPKPKNPKLVYDDNGAIIIPSDSGGVNAIIDNVAKISDKISKMPLEDIANNLNGLLAGTSKIVNDPNTAQTVKALRDSLNSLSKLLNTADRTLPQLADQATKTMSSASTFLDALGGVSLLGLSLTGCLSASPHYYGLSSKPVQALQEKETIGPIKVFLPFVPVTLDRDLIVRRVGNHEVTLLKAVWSEPVSSQIAHAFAKDLAQALPKELVFEQNNMVAEKPMVGIDLTVSRFSLDEKGYAVIDGLTSFTLHDDSGKRVAAKTRHFSWKSKKYADKGAQVEIDALSEGVAIWAADAASFVTKGAFDKEVAEADSRQEKNEKEADEAEREMRQAQMIASADAAVAQEQKKMKQAKKNLDKVEKRFDLAGGAFRGSVPTQEGEMLPAERLLAEELPVSLIYNGAFEKGTMMLTPLDLEDFALGISLSERIIESPDQFQNVAISCGEKGIDLNIQIDTEPFRRMLRGSSRASVAGSACGLCGSKDEMLFDASLPNIAFNHDEAGTYSLRVIEKVVESMRDSQILNQKIGMLHAAIWADKKGNILYVREDIGRHNALDKLIGALKSAEISMAEGFCCLTSRCSYEMTQKAVLAGMHCLVAISAPSAYAVRLARQAGLTLLAPAQGKRKMVFSVPERLSS</sequence>
<evidence type="ECO:0000259" key="9">
    <source>
        <dbReference type="Pfam" id="PF02470"/>
    </source>
</evidence>
<feature type="transmembrane region" description="Helical" evidence="8">
    <location>
        <begin position="308"/>
        <end position="328"/>
    </location>
</feature>
<feature type="domain" description="Mce/MlaD" evidence="9">
    <location>
        <begin position="590"/>
        <end position="694"/>
    </location>
</feature>
<comment type="caution">
    <text evidence="11">The sequence shown here is derived from an EMBL/GenBank/DDBJ whole genome shotgun (WGS) entry which is preliminary data.</text>
</comment>
<keyword evidence="2" id="KW-1003">Cell membrane</keyword>
<keyword evidence="3" id="KW-0997">Cell inner membrane</keyword>
<dbReference type="Gene3D" id="3.40.140.10">
    <property type="entry name" value="Cytidine Deaminase, domain 2"/>
    <property type="match status" value="1"/>
</dbReference>
<dbReference type="Pfam" id="PF04403">
    <property type="entry name" value="PqiA"/>
    <property type="match status" value="3"/>
</dbReference>
<evidence type="ECO:0000256" key="5">
    <source>
        <dbReference type="ARBA" id="ARBA00022989"/>
    </source>
</evidence>
<dbReference type="PaxDb" id="67767-A0A0J7NPH8"/>
<dbReference type="SUPFAM" id="SSF159594">
    <property type="entry name" value="XCC0632-like"/>
    <property type="match status" value="1"/>
</dbReference>
<gene>
    <name evidence="11" type="ORF">RF55_5463</name>
</gene>
<keyword evidence="12" id="KW-1185">Reference proteome</keyword>
<evidence type="ECO:0000256" key="1">
    <source>
        <dbReference type="ARBA" id="ARBA00004533"/>
    </source>
</evidence>
<keyword evidence="7" id="KW-0175">Coiled coil</keyword>
<dbReference type="InterPro" id="IPR051800">
    <property type="entry name" value="PqiA-PqiB_transport"/>
</dbReference>
<feature type="domain" description="ABC-type transport auxiliary lipoprotein component" evidence="10">
    <location>
        <begin position="828"/>
        <end position="988"/>
    </location>
</feature>
<keyword evidence="6 8" id="KW-0472">Membrane</keyword>
<dbReference type="InterPro" id="IPR005586">
    <property type="entry name" value="ABC_trans_aux"/>
</dbReference>
<dbReference type="GO" id="GO:0016783">
    <property type="term" value="F:sulfurtransferase activity"/>
    <property type="evidence" value="ECO:0007669"/>
    <property type="project" value="InterPro"/>
</dbReference>
<dbReference type="Gene3D" id="3.10.20.10">
    <property type="match status" value="1"/>
</dbReference>
<protein>
    <submittedName>
        <fullName evidence="11">Paraquat-inducible protein b</fullName>
    </submittedName>
</protein>
<dbReference type="InterPro" id="IPR003786">
    <property type="entry name" value="FdhD"/>
</dbReference>
<keyword evidence="4 8" id="KW-0812">Transmembrane</keyword>
<organism evidence="11 12">
    <name type="scientific">Lasius niger</name>
    <name type="common">Black garden ant</name>
    <dbReference type="NCBI Taxonomy" id="67767"/>
    <lineage>
        <taxon>Eukaryota</taxon>
        <taxon>Metazoa</taxon>
        <taxon>Ecdysozoa</taxon>
        <taxon>Arthropoda</taxon>
        <taxon>Hexapoda</taxon>
        <taxon>Insecta</taxon>
        <taxon>Pterygota</taxon>
        <taxon>Neoptera</taxon>
        <taxon>Endopterygota</taxon>
        <taxon>Hymenoptera</taxon>
        <taxon>Apocrita</taxon>
        <taxon>Aculeata</taxon>
        <taxon>Formicoidea</taxon>
        <taxon>Formicidae</taxon>
        <taxon>Formicinae</taxon>
        <taxon>Lasius</taxon>
        <taxon>Lasius</taxon>
    </lineage>
</organism>
<dbReference type="Proteomes" id="UP000036403">
    <property type="component" value="Unassembled WGS sequence"/>
</dbReference>
<dbReference type="Pfam" id="PF02470">
    <property type="entry name" value="MlaD"/>
    <property type="match status" value="2"/>
</dbReference>
<dbReference type="PANTHER" id="PTHR30462">
    <property type="entry name" value="INTERMEMBRANE TRANSPORT PROTEIN PQIB-RELATED"/>
    <property type="match status" value="1"/>
</dbReference>
<dbReference type="NCBIfam" id="TIGR00129">
    <property type="entry name" value="fdhD_narQ"/>
    <property type="match status" value="1"/>
</dbReference>
<dbReference type="EMBL" id="LBMM01002771">
    <property type="protein sequence ID" value="KMQ94390.1"/>
    <property type="molecule type" value="Genomic_DNA"/>
</dbReference>
<feature type="transmembrane region" description="Helical" evidence="8">
    <location>
        <begin position="118"/>
        <end position="144"/>
    </location>
</feature>
<keyword evidence="5 8" id="KW-1133">Transmembrane helix</keyword>
<dbReference type="GO" id="GO:0005886">
    <property type="term" value="C:plasma membrane"/>
    <property type="evidence" value="ECO:0007669"/>
    <property type="project" value="UniProtKB-SubCell"/>
</dbReference>
<reference evidence="11 12" key="1">
    <citation type="submission" date="2015-04" db="EMBL/GenBank/DDBJ databases">
        <title>Lasius niger genome sequencing.</title>
        <authorList>
            <person name="Konorov E.A."/>
            <person name="Nikitin M.A."/>
            <person name="Kirill M.V."/>
            <person name="Chang P."/>
        </authorList>
    </citation>
    <scope>NUCLEOTIDE SEQUENCE [LARGE SCALE GENOMIC DNA]</scope>
    <source>
        <tissue evidence="11">Whole</tissue>
    </source>
</reference>
<evidence type="ECO:0000256" key="8">
    <source>
        <dbReference type="SAM" id="Phobius"/>
    </source>
</evidence>
<dbReference type="OrthoDB" id="8300535at2759"/>
<proteinExistence type="inferred from homology"/>
<comment type="subcellular location">
    <subcellularLocation>
        <location evidence="1">Cell inner membrane</location>
    </subcellularLocation>
</comment>
<dbReference type="InterPro" id="IPR007498">
    <property type="entry name" value="PqiA-like"/>
</dbReference>
<evidence type="ECO:0000313" key="12">
    <source>
        <dbReference type="Proteomes" id="UP000036403"/>
    </source>
</evidence>
<accession>A0A0J7NPH8</accession>
<dbReference type="HAMAP" id="MF_00187">
    <property type="entry name" value="FdhD"/>
    <property type="match status" value="1"/>
</dbReference>
<dbReference type="PANTHER" id="PTHR30462:SF0">
    <property type="entry name" value="INTERMEMBRANE TRANSPORT PROTEIN YEBT"/>
    <property type="match status" value="1"/>
</dbReference>
<dbReference type="InterPro" id="IPR003399">
    <property type="entry name" value="Mce/MlaD"/>
</dbReference>
<feature type="transmembrane region" description="Helical" evidence="8">
    <location>
        <begin position="223"/>
        <end position="240"/>
    </location>
</feature>
<evidence type="ECO:0000256" key="3">
    <source>
        <dbReference type="ARBA" id="ARBA00022519"/>
    </source>
</evidence>
<name>A0A0J7NPH8_LASNI</name>
<evidence type="ECO:0000256" key="2">
    <source>
        <dbReference type="ARBA" id="ARBA00022475"/>
    </source>
</evidence>
<dbReference type="InterPro" id="IPR016193">
    <property type="entry name" value="Cytidine_deaminase-like"/>
</dbReference>
<feature type="coiled-coil region" evidence="7">
    <location>
        <begin position="1000"/>
        <end position="1056"/>
    </location>
</feature>
<evidence type="ECO:0000313" key="11">
    <source>
        <dbReference type="EMBL" id="KMQ94390.1"/>
    </source>
</evidence>
<feature type="domain" description="Mce/MlaD" evidence="9">
    <location>
        <begin position="332"/>
        <end position="423"/>
    </location>
</feature>
<dbReference type="Pfam" id="PF02634">
    <property type="entry name" value="FdhD-NarQ"/>
    <property type="match status" value="1"/>
</dbReference>
<dbReference type="Gene3D" id="3.40.50.10610">
    <property type="entry name" value="ABC-type transport auxiliary lipoprotein component"/>
    <property type="match status" value="1"/>
</dbReference>
<evidence type="ECO:0000259" key="10">
    <source>
        <dbReference type="Pfam" id="PF03886"/>
    </source>
</evidence>
<dbReference type="Pfam" id="PF03886">
    <property type="entry name" value="ABC_trans_aux"/>
    <property type="match status" value="1"/>
</dbReference>
<evidence type="ECO:0000256" key="4">
    <source>
        <dbReference type="ARBA" id="ARBA00022692"/>
    </source>
</evidence>
<evidence type="ECO:0000256" key="6">
    <source>
        <dbReference type="ARBA" id="ARBA00023136"/>
    </source>
</evidence>
<evidence type="ECO:0000256" key="7">
    <source>
        <dbReference type="SAM" id="Coils"/>
    </source>
</evidence>
<dbReference type="SUPFAM" id="SSF53927">
    <property type="entry name" value="Cytidine deaminase-like"/>
    <property type="match status" value="1"/>
</dbReference>